<evidence type="ECO:0000256" key="2">
    <source>
        <dbReference type="ARBA" id="ARBA00022475"/>
    </source>
</evidence>
<evidence type="ECO:0000256" key="1">
    <source>
        <dbReference type="ARBA" id="ARBA00004651"/>
    </source>
</evidence>
<dbReference type="PANTHER" id="PTHR30250:SF11">
    <property type="entry name" value="O-ANTIGEN TRANSPORTER-RELATED"/>
    <property type="match status" value="1"/>
</dbReference>
<dbReference type="Pfam" id="PF01943">
    <property type="entry name" value="Polysacc_synt"/>
    <property type="match status" value="1"/>
</dbReference>
<feature type="transmembrane region" description="Helical" evidence="6">
    <location>
        <begin position="20"/>
        <end position="44"/>
    </location>
</feature>
<evidence type="ECO:0000313" key="7">
    <source>
        <dbReference type="EMBL" id="MFD2908597.1"/>
    </source>
</evidence>
<dbReference type="EMBL" id="JBHUOL010000012">
    <property type="protein sequence ID" value="MFD2908597.1"/>
    <property type="molecule type" value="Genomic_DNA"/>
</dbReference>
<feature type="transmembrane region" description="Helical" evidence="6">
    <location>
        <begin position="366"/>
        <end position="385"/>
    </location>
</feature>
<gene>
    <name evidence="7" type="ORF">ACFSX9_07590</name>
</gene>
<feature type="transmembrane region" description="Helical" evidence="6">
    <location>
        <begin position="391"/>
        <end position="410"/>
    </location>
</feature>
<evidence type="ECO:0000256" key="6">
    <source>
        <dbReference type="SAM" id="Phobius"/>
    </source>
</evidence>
<evidence type="ECO:0000256" key="3">
    <source>
        <dbReference type="ARBA" id="ARBA00022692"/>
    </source>
</evidence>
<evidence type="ECO:0000256" key="5">
    <source>
        <dbReference type="ARBA" id="ARBA00023136"/>
    </source>
</evidence>
<dbReference type="InterPro" id="IPR002797">
    <property type="entry name" value="Polysacc_synth"/>
</dbReference>
<feature type="transmembrane region" description="Helical" evidence="6">
    <location>
        <begin position="264"/>
        <end position="282"/>
    </location>
</feature>
<reference evidence="8" key="1">
    <citation type="journal article" date="2019" name="Int. J. Syst. Evol. Microbiol.">
        <title>The Global Catalogue of Microorganisms (GCM) 10K type strain sequencing project: providing services to taxonomists for standard genome sequencing and annotation.</title>
        <authorList>
            <consortium name="The Broad Institute Genomics Platform"/>
            <consortium name="The Broad Institute Genome Sequencing Center for Infectious Disease"/>
            <person name="Wu L."/>
            <person name="Ma J."/>
        </authorList>
    </citation>
    <scope>NUCLEOTIDE SEQUENCE [LARGE SCALE GENOMIC DNA]</scope>
    <source>
        <strain evidence="8">KCTC 52644</strain>
    </source>
</reference>
<evidence type="ECO:0000256" key="4">
    <source>
        <dbReference type="ARBA" id="ARBA00022989"/>
    </source>
</evidence>
<accession>A0ABW5Z9X9</accession>
<feature type="transmembrane region" description="Helical" evidence="6">
    <location>
        <begin position="183"/>
        <end position="203"/>
    </location>
</feature>
<keyword evidence="8" id="KW-1185">Reference proteome</keyword>
<feature type="transmembrane region" description="Helical" evidence="6">
    <location>
        <begin position="336"/>
        <end position="354"/>
    </location>
</feature>
<keyword evidence="3 6" id="KW-0812">Transmembrane</keyword>
<organism evidence="7 8">
    <name type="scientific">Flavobacterium ardleyense</name>
    <dbReference type="NCBI Taxonomy" id="2038737"/>
    <lineage>
        <taxon>Bacteria</taxon>
        <taxon>Pseudomonadati</taxon>
        <taxon>Bacteroidota</taxon>
        <taxon>Flavobacteriia</taxon>
        <taxon>Flavobacteriales</taxon>
        <taxon>Flavobacteriaceae</taxon>
        <taxon>Flavobacterium</taxon>
    </lineage>
</organism>
<keyword evidence="2" id="KW-1003">Cell membrane</keyword>
<comment type="caution">
    <text evidence="7">The sequence shown here is derived from an EMBL/GenBank/DDBJ whole genome shotgun (WGS) entry which is preliminary data.</text>
</comment>
<dbReference type="InterPro" id="IPR050833">
    <property type="entry name" value="Poly_Biosynth_Transport"/>
</dbReference>
<feature type="transmembrane region" description="Helical" evidence="6">
    <location>
        <begin position="56"/>
        <end position="78"/>
    </location>
</feature>
<keyword evidence="5 6" id="KW-0472">Membrane</keyword>
<dbReference type="Proteomes" id="UP001597549">
    <property type="component" value="Unassembled WGS sequence"/>
</dbReference>
<name>A0ABW5Z9X9_9FLAO</name>
<feature type="transmembrane region" description="Helical" evidence="6">
    <location>
        <begin position="149"/>
        <end position="171"/>
    </location>
</feature>
<sequence>MYTFFKKIFFNKTIKNFSVYGFGQAVNIVSPLLIIPYLVAVCGIDKLGVIAIGQSMAYILIVIVDYSSYIIGVKDISINRNNNFELEKIITTVFSSKLFLLVFVLLFISVLIIFIPYINKEKAAFIFSATIIIGQFLNPTWFFQGVENFKWITIINVLSKFIYVIGVFFCIKLEDDFIYANLWLGLGLIISNIIGISWILYSYKFKFQIASLSNVKNYIVSDFSFCVSQLFLATRNYSAILIIGFMGGDYLAGQFKIIEQVVNLFRTYLQIFFKFSLSYVFFEMDKGFNKGFRLWQKFNLSNFIAVLLLVFIVFVFSEQILLFFKVKINELTELNLYLQIALLIPLLIAITLPLEQLLFSLEKKEVYIRITIIITLLNSIGLILAMNYFKLYGVFITLIVTELILIFIYLKTLNLFSTKLIKSK</sequence>
<evidence type="ECO:0000313" key="8">
    <source>
        <dbReference type="Proteomes" id="UP001597549"/>
    </source>
</evidence>
<feature type="transmembrane region" description="Helical" evidence="6">
    <location>
        <begin position="98"/>
        <end position="118"/>
    </location>
</feature>
<dbReference type="PANTHER" id="PTHR30250">
    <property type="entry name" value="PST FAMILY PREDICTED COLANIC ACID TRANSPORTER"/>
    <property type="match status" value="1"/>
</dbReference>
<protein>
    <submittedName>
        <fullName evidence="7">Oligosaccharide flippase family protein</fullName>
    </submittedName>
</protein>
<feature type="transmembrane region" description="Helical" evidence="6">
    <location>
        <begin position="125"/>
        <end position="143"/>
    </location>
</feature>
<comment type="subcellular location">
    <subcellularLocation>
        <location evidence="1">Cell membrane</location>
        <topology evidence="1">Multi-pass membrane protein</topology>
    </subcellularLocation>
</comment>
<keyword evidence="4 6" id="KW-1133">Transmembrane helix</keyword>
<feature type="transmembrane region" description="Helical" evidence="6">
    <location>
        <begin position="303"/>
        <end position="324"/>
    </location>
</feature>
<dbReference type="RefSeq" id="WP_379806274.1">
    <property type="nucleotide sequence ID" value="NZ_JBHUOL010000012.1"/>
</dbReference>
<proteinExistence type="predicted"/>